<keyword evidence="6" id="KW-0732">Signal</keyword>
<gene>
    <name evidence="9" type="ORF">SAMN05443545_11131</name>
</gene>
<dbReference type="Gene3D" id="2.40.50.100">
    <property type="match status" value="1"/>
</dbReference>
<feature type="signal peptide" evidence="6">
    <location>
        <begin position="1"/>
        <end position="25"/>
    </location>
</feature>
<protein>
    <submittedName>
        <fullName evidence="9">RND family efflux transporter, MFP subunit</fullName>
    </submittedName>
</protein>
<feature type="coiled-coil region" evidence="4">
    <location>
        <begin position="88"/>
        <end position="122"/>
    </location>
</feature>
<evidence type="ECO:0000256" key="6">
    <source>
        <dbReference type="SAM" id="SignalP"/>
    </source>
</evidence>
<feature type="chain" id="PRO_5011707947" evidence="6">
    <location>
        <begin position="26"/>
        <end position="353"/>
    </location>
</feature>
<keyword evidence="3" id="KW-0813">Transport</keyword>
<evidence type="ECO:0000256" key="2">
    <source>
        <dbReference type="ARBA" id="ARBA00009477"/>
    </source>
</evidence>
<feature type="region of interest" description="Disordered" evidence="5">
    <location>
        <begin position="310"/>
        <end position="329"/>
    </location>
</feature>
<dbReference type="EMBL" id="FNNI01000011">
    <property type="protein sequence ID" value="SDY11059.1"/>
    <property type="molecule type" value="Genomic_DNA"/>
</dbReference>
<dbReference type="InterPro" id="IPR058627">
    <property type="entry name" value="MdtA-like_C"/>
</dbReference>
<proteinExistence type="inferred from homology"/>
<keyword evidence="10" id="KW-1185">Reference proteome</keyword>
<dbReference type="Gene3D" id="2.40.30.170">
    <property type="match status" value="1"/>
</dbReference>
<dbReference type="PANTHER" id="PTHR30469">
    <property type="entry name" value="MULTIDRUG RESISTANCE PROTEIN MDTA"/>
    <property type="match status" value="1"/>
</dbReference>
<evidence type="ECO:0000313" key="9">
    <source>
        <dbReference type="EMBL" id="SDY11059.1"/>
    </source>
</evidence>
<feature type="compositionally biased region" description="Polar residues" evidence="5">
    <location>
        <begin position="312"/>
        <end position="321"/>
    </location>
</feature>
<dbReference type="STRING" id="574349.SAMN05443545_11131"/>
<evidence type="ECO:0000256" key="1">
    <source>
        <dbReference type="ARBA" id="ARBA00004196"/>
    </source>
</evidence>
<dbReference type="GO" id="GO:1990281">
    <property type="term" value="C:efflux pump complex"/>
    <property type="evidence" value="ECO:0007669"/>
    <property type="project" value="TreeGrafter"/>
</dbReference>
<dbReference type="Pfam" id="PF25917">
    <property type="entry name" value="BSH_RND"/>
    <property type="match status" value="1"/>
</dbReference>
<evidence type="ECO:0000259" key="7">
    <source>
        <dbReference type="Pfam" id="PF25917"/>
    </source>
</evidence>
<dbReference type="AlphaFoldDB" id="A0A1H3H8T4"/>
<dbReference type="Pfam" id="PF25967">
    <property type="entry name" value="RND-MFP_C"/>
    <property type="match status" value="1"/>
</dbReference>
<comment type="similarity">
    <text evidence="2">Belongs to the membrane fusion protein (MFP) (TC 8.A.1) family.</text>
</comment>
<dbReference type="Proteomes" id="UP000198500">
    <property type="component" value="Unassembled WGS sequence"/>
</dbReference>
<dbReference type="InterPro" id="IPR006143">
    <property type="entry name" value="RND_pump_MFP"/>
</dbReference>
<reference evidence="9 10" key="1">
    <citation type="submission" date="2016-10" db="EMBL/GenBank/DDBJ databases">
        <authorList>
            <person name="de Groot N.N."/>
        </authorList>
    </citation>
    <scope>NUCLEOTIDE SEQUENCE [LARGE SCALE GENOMIC DNA]</scope>
    <source>
        <strain evidence="9 10">DSM 19219</strain>
    </source>
</reference>
<comment type="subcellular location">
    <subcellularLocation>
        <location evidence="1">Cell envelope</location>
    </subcellularLocation>
</comment>
<dbReference type="SUPFAM" id="SSF111369">
    <property type="entry name" value="HlyD-like secretion proteins"/>
    <property type="match status" value="1"/>
</dbReference>
<dbReference type="Gene3D" id="2.40.420.20">
    <property type="match status" value="1"/>
</dbReference>
<dbReference type="NCBIfam" id="TIGR01730">
    <property type="entry name" value="RND_mfp"/>
    <property type="match status" value="1"/>
</dbReference>
<accession>A0A1H3H8T4</accession>
<dbReference type="PANTHER" id="PTHR30469:SF15">
    <property type="entry name" value="HLYD FAMILY OF SECRETION PROTEINS"/>
    <property type="match status" value="1"/>
</dbReference>
<evidence type="ECO:0000259" key="8">
    <source>
        <dbReference type="Pfam" id="PF25967"/>
    </source>
</evidence>
<name>A0A1H3H8T4_9GAMM</name>
<keyword evidence="4" id="KW-0175">Coiled coil</keyword>
<organism evidence="9 10">
    <name type="scientific">Aidingimonas halophila</name>
    <dbReference type="NCBI Taxonomy" id="574349"/>
    <lineage>
        <taxon>Bacteria</taxon>
        <taxon>Pseudomonadati</taxon>
        <taxon>Pseudomonadota</taxon>
        <taxon>Gammaproteobacteria</taxon>
        <taxon>Oceanospirillales</taxon>
        <taxon>Halomonadaceae</taxon>
        <taxon>Aidingimonas</taxon>
    </lineage>
</organism>
<evidence type="ECO:0000256" key="4">
    <source>
        <dbReference type="SAM" id="Coils"/>
    </source>
</evidence>
<evidence type="ECO:0000313" key="10">
    <source>
        <dbReference type="Proteomes" id="UP000198500"/>
    </source>
</evidence>
<feature type="domain" description="Multidrug resistance protein MdtA-like barrel-sandwich hybrid" evidence="7">
    <location>
        <begin position="54"/>
        <end position="194"/>
    </location>
</feature>
<evidence type="ECO:0000256" key="3">
    <source>
        <dbReference type="ARBA" id="ARBA00022448"/>
    </source>
</evidence>
<feature type="domain" description="Multidrug resistance protein MdtA-like C-terminal permuted SH3" evidence="8">
    <location>
        <begin position="279"/>
        <end position="341"/>
    </location>
</feature>
<dbReference type="Gene3D" id="1.10.287.470">
    <property type="entry name" value="Helix hairpin bin"/>
    <property type="match status" value="1"/>
</dbReference>
<sequence length="353" mass="39179">MPLSCLPQRFVVLLLTAGLIPMALAQEARVHTVDVEREAIEETIELTGSVVAPRTANLSSDVEGRIADLHVSLGDNVEDDQTLLVIDDAEIEQQARAADAQYTEAQAELDEARRLLDEARQLGEGQNIARSELRQRENAVAMAEAVLERRDAERERLSTQLARHRLKAPFTGMITQRNIEVGEWSSPGNELLTLVDLERLRLDIAVPLSLYSRMDDADLKVRLPGDPSWRSAHTLARVPREDDASRQFLLRAALDDAPPLLPGMSVRARLQLSGEQGPTVPRDALIRRPDGNISLWLVRQDGDTWRAEQRRVTTGPSQDGTTAILDGVSPGDRVVVEGNQRLEDGQRLILEDE</sequence>
<evidence type="ECO:0000256" key="5">
    <source>
        <dbReference type="SAM" id="MobiDB-lite"/>
    </source>
</evidence>
<dbReference type="InterPro" id="IPR058625">
    <property type="entry name" value="MdtA-like_BSH"/>
</dbReference>
<dbReference type="GO" id="GO:0015562">
    <property type="term" value="F:efflux transmembrane transporter activity"/>
    <property type="evidence" value="ECO:0007669"/>
    <property type="project" value="TreeGrafter"/>
</dbReference>